<dbReference type="EMBL" id="JAUTXT010000008">
    <property type="protein sequence ID" value="KAK3676878.1"/>
    <property type="molecule type" value="Genomic_DNA"/>
</dbReference>
<comment type="caution">
    <text evidence="2">The sequence shown here is derived from an EMBL/GenBank/DDBJ whole genome shotgun (WGS) entry which is preliminary data.</text>
</comment>
<gene>
    <name evidence="2" type="ORF">LTR78_003082</name>
</gene>
<protein>
    <recommendedName>
        <fullName evidence="4">Allergen</fullName>
    </recommendedName>
</protein>
<reference evidence="2" key="1">
    <citation type="submission" date="2023-07" db="EMBL/GenBank/DDBJ databases">
        <title>Black Yeasts Isolated from many extreme environments.</title>
        <authorList>
            <person name="Coleine C."/>
            <person name="Stajich J.E."/>
            <person name="Selbmann L."/>
        </authorList>
    </citation>
    <scope>NUCLEOTIDE SEQUENCE</scope>
    <source>
        <strain evidence="2">CCFEE 5485</strain>
    </source>
</reference>
<feature type="region of interest" description="Disordered" evidence="1">
    <location>
        <begin position="257"/>
        <end position="281"/>
    </location>
</feature>
<dbReference type="PANTHER" id="PTHR38703:SF1">
    <property type="entry name" value="ALLERGEN"/>
    <property type="match status" value="1"/>
</dbReference>
<dbReference type="AlphaFoldDB" id="A0AAE1C3K3"/>
<feature type="compositionally biased region" description="Basic and acidic residues" evidence="1">
    <location>
        <begin position="103"/>
        <end position="130"/>
    </location>
</feature>
<organism evidence="2 3">
    <name type="scientific">Recurvomyces mirabilis</name>
    <dbReference type="NCBI Taxonomy" id="574656"/>
    <lineage>
        <taxon>Eukaryota</taxon>
        <taxon>Fungi</taxon>
        <taxon>Dikarya</taxon>
        <taxon>Ascomycota</taxon>
        <taxon>Pezizomycotina</taxon>
        <taxon>Dothideomycetes</taxon>
        <taxon>Dothideomycetidae</taxon>
        <taxon>Mycosphaerellales</taxon>
        <taxon>Teratosphaeriaceae</taxon>
        <taxon>Recurvomyces</taxon>
    </lineage>
</organism>
<name>A0AAE1C3K3_9PEZI</name>
<evidence type="ECO:0000256" key="1">
    <source>
        <dbReference type="SAM" id="MobiDB-lite"/>
    </source>
</evidence>
<proteinExistence type="predicted"/>
<feature type="region of interest" description="Disordered" evidence="1">
    <location>
        <begin position="21"/>
        <end position="164"/>
    </location>
</feature>
<evidence type="ECO:0000313" key="3">
    <source>
        <dbReference type="Proteomes" id="UP001274830"/>
    </source>
</evidence>
<sequence length="281" mass="30376">MDSTISAPSVGSLVNNVLGLTGKRSDDASQDNTSSTAATSTTGSTSTTGTTSTSSAPSTSTSSSTGVQPKEVADKSTLDSGNAKTVHAADEETSVSEEVAPAVEHETVKKQHETQEQVVLDKEKHQDHYHTTIQPLKDTEVKDTKENSVEAERQYREVNHQNNDVKAKVAQREGAFEDSTDVQKSEVKSQAPTIENDHVHHHLHETIQPVIEKETIEKSVTHKTIPITERHQEVDVDRGTTVNKAISKEEFARKLEGENAGTVKTDVAGGPEVVSHPNVSR</sequence>
<feature type="compositionally biased region" description="Low complexity" evidence="1">
    <location>
        <begin position="33"/>
        <end position="66"/>
    </location>
</feature>
<feature type="compositionally biased region" description="Basic and acidic residues" evidence="1">
    <location>
        <begin position="137"/>
        <end position="164"/>
    </location>
</feature>
<accession>A0AAE1C3K3</accession>
<keyword evidence="3" id="KW-1185">Reference proteome</keyword>
<dbReference type="Proteomes" id="UP001274830">
    <property type="component" value="Unassembled WGS sequence"/>
</dbReference>
<evidence type="ECO:0000313" key="2">
    <source>
        <dbReference type="EMBL" id="KAK3676878.1"/>
    </source>
</evidence>
<evidence type="ECO:0008006" key="4">
    <source>
        <dbReference type="Google" id="ProtNLM"/>
    </source>
</evidence>
<dbReference type="PANTHER" id="PTHR38703">
    <property type="entry name" value="CHROMOSOME 8, WHOLE GENOME SHOTGUN SEQUENCE"/>
    <property type="match status" value="1"/>
</dbReference>